<evidence type="ECO:0000259" key="2">
    <source>
        <dbReference type="Pfam" id="PF25075"/>
    </source>
</evidence>
<dbReference type="Pfam" id="PF00435">
    <property type="entry name" value="Spectrin"/>
    <property type="match status" value="1"/>
</dbReference>
<dbReference type="STRING" id="29172.A0A0D8XGY3"/>
<dbReference type="InterPro" id="IPR056701">
    <property type="entry name" value="DUF7799"/>
</dbReference>
<dbReference type="InterPro" id="IPR058157">
    <property type="entry name" value="Spectrin_met"/>
</dbReference>
<dbReference type="InterPro" id="IPR002017">
    <property type="entry name" value="Spectrin_repeat"/>
</dbReference>
<feature type="coiled-coil region" evidence="1">
    <location>
        <begin position="71"/>
        <end position="108"/>
    </location>
</feature>
<dbReference type="AlphaFoldDB" id="A0A0D8XGY3"/>
<sequence>MVDIQTVVPPVPAQRKYQMKDVVPNGIPNGTDCDVEVDRSTTTLSTIVSAGYVEMRINEMRPGLLAIGGTCEEAAALLNIHEDLMARLRDKEDQVTALLIRADNLSSEKQANEAIVYEDMAKCLNEAWRGLKKQLMLRGYLLREVLNFYQLAQHHEELVNTTTEALKTVKHAKHETDIATSLKTLEHNINEIIDMTAHAVDVGSSVIAQIRTLGQISDNTEQAQEILSSCVLIEKVMLGIASEWERIEAEWKCVSEKIIVSESSEELLQIEQWLKHAERRIKAVNETGLRRLLEEGDAHQVRLAQLGADSHADNSKIAHLSGMIEEFLYYVKTRLNRSQRIQAFFQSAQTMLSQITMMAEDMKNANAAMAGELYPLAEQKVSAVISEGKDILEKEVLSYEEKALAKQRLDELETKLRLLEELALQRQKGIQEISEQIAKLQSWNTMEVVPFLATHSDLGGTLNEAVDFLDAHKKFIEEVANNEAVVVSLVSRQSDMTSVEENAIKELKKICDELKEVVEHRSHIGNNFVQVYKFAKDLESSFDALTSLLDGNRDFANERLVGQVDGVFHMIDETIEKEKHDVERFVMAAEAVTNIDKKLNVERAVQAARNFIVDHDHRLTYAKHMWAEWRRKKAEMKKIETIIEEIQMWQEDAWEIIRLLENTKTTSLQDSEGLYRRVKEFQQTVGQQTVKLDETKKYEMSENILKKVDNLMRKQQEIKERVTELEKKVETIYETFMEQEVTKHIRAPQILTSLKDSQIDEGNRFEFVARIEGEPEPKIS</sequence>
<dbReference type="Pfam" id="PF25075">
    <property type="entry name" value="DUF7799"/>
    <property type="match status" value="1"/>
</dbReference>
<feature type="domain" description="DUF7799" evidence="2">
    <location>
        <begin position="148"/>
        <end position="257"/>
    </location>
</feature>
<keyword evidence="1" id="KW-0175">Coiled coil</keyword>
<keyword evidence="5" id="KW-1185">Reference proteome</keyword>
<protein>
    <recommendedName>
        <fullName evidence="6">Spectrin repeat-containing domain protein</fullName>
    </recommendedName>
</protein>
<organism evidence="4 5">
    <name type="scientific">Dictyocaulus viviparus</name>
    <name type="common">Bovine lungworm</name>
    <dbReference type="NCBI Taxonomy" id="29172"/>
    <lineage>
        <taxon>Eukaryota</taxon>
        <taxon>Metazoa</taxon>
        <taxon>Ecdysozoa</taxon>
        <taxon>Nematoda</taxon>
        <taxon>Chromadorea</taxon>
        <taxon>Rhabditida</taxon>
        <taxon>Rhabditina</taxon>
        <taxon>Rhabditomorpha</taxon>
        <taxon>Strongyloidea</taxon>
        <taxon>Metastrongylidae</taxon>
        <taxon>Dictyocaulus</taxon>
    </lineage>
</organism>
<proteinExistence type="predicted"/>
<evidence type="ECO:0000313" key="4">
    <source>
        <dbReference type="EMBL" id="KJH43009.1"/>
    </source>
</evidence>
<reference evidence="4 5" key="1">
    <citation type="submission" date="2013-11" db="EMBL/GenBank/DDBJ databases">
        <title>Draft genome of the bovine lungworm Dictyocaulus viviparus.</title>
        <authorList>
            <person name="Mitreva M."/>
        </authorList>
    </citation>
    <scope>NUCLEOTIDE SEQUENCE [LARGE SCALE GENOMIC DNA]</scope>
    <source>
        <strain evidence="4 5">HannoverDv2000</strain>
    </source>
</reference>
<gene>
    <name evidence="4" type="ORF">DICVIV_10998</name>
</gene>
<dbReference type="Pfam" id="PF25101">
    <property type="entry name" value="Spectrin_7"/>
    <property type="match status" value="1"/>
</dbReference>
<evidence type="ECO:0008006" key="6">
    <source>
        <dbReference type="Google" id="ProtNLM"/>
    </source>
</evidence>
<evidence type="ECO:0000313" key="5">
    <source>
        <dbReference type="Proteomes" id="UP000053766"/>
    </source>
</evidence>
<evidence type="ECO:0000256" key="1">
    <source>
        <dbReference type="SAM" id="Coils"/>
    </source>
</evidence>
<dbReference type="Gene3D" id="1.20.58.60">
    <property type="match status" value="2"/>
</dbReference>
<dbReference type="SUPFAM" id="SSF46966">
    <property type="entry name" value="Spectrin repeat"/>
    <property type="match status" value="2"/>
</dbReference>
<dbReference type="OrthoDB" id="114660at2759"/>
<reference evidence="5" key="2">
    <citation type="journal article" date="2016" name="Sci. Rep.">
        <title>Dictyocaulus viviparus genome, variome and transcriptome elucidate lungworm biology and support future intervention.</title>
        <authorList>
            <person name="McNulty S.N."/>
            <person name="Strube C."/>
            <person name="Rosa B.A."/>
            <person name="Martin J.C."/>
            <person name="Tyagi R."/>
            <person name="Choi Y.J."/>
            <person name="Wang Q."/>
            <person name="Hallsworth Pepin K."/>
            <person name="Zhang X."/>
            <person name="Ozersky P."/>
            <person name="Wilson R.K."/>
            <person name="Sternberg P.W."/>
            <person name="Gasser R.B."/>
            <person name="Mitreva M."/>
        </authorList>
    </citation>
    <scope>NUCLEOTIDE SEQUENCE [LARGE SCALE GENOMIC DNA]</scope>
    <source>
        <strain evidence="5">HannoverDv2000</strain>
    </source>
</reference>
<evidence type="ECO:0000259" key="3">
    <source>
        <dbReference type="Pfam" id="PF25101"/>
    </source>
</evidence>
<feature type="domain" description="Spectrin repeats metazoan" evidence="3">
    <location>
        <begin position="533"/>
        <end position="631"/>
    </location>
</feature>
<feature type="coiled-coil region" evidence="1">
    <location>
        <begin position="701"/>
        <end position="735"/>
    </location>
</feature>
<accession>A0A0D8XGY3</accession>
<name>A0A0D8XGY3_DICVI</name>
<dbReference type="EMBL" id="KN716602">
    <property type="protein sequence ID" value="KJH43009.1"/>
    <property type="molecule type" value="Genomic_DNA"/>
</dbReference>
<dbReference type="Proteomes" id="UP000053766">
    <property type="component" value="Unassembled WGS sequence"/>
</dbReference>